<name>A0ACC3AH18_9EURO</name>
<protein>
    <submittedName>
        <fullName evidence="1">Exosome non-catalytic core component</fullName>
    </submittedName>
</protein>
<dbReference type="EMBL" id="JAPDRQ010000019">
    <property type="protein sequence ID" value="KAJ9661955.1"/>
    <property type="molecule type" value="Genomic_DNA"/>
</dbReference>
<accession>A0ACC3AH18</accession>
<gene>
    <name evidence="1" type="primary">SKI6</name>
    <name evidence="1" type="ORF">H2198_001707</name>
</gene>
<evidence type="ECO:0000313" key="1">
    <source>
        <dbReference type="EMBL" id="KAJ9661955.1"/>
    </source>
</evidence>
<proteinExistence type="predicted"/>
<evidence type="ECO:0000313" key="2">
    <source>
        <dbReference type="Proteomes" id="UP001172386"/>
    </source>
</evidence>
<organism evidence="1 2">
    <name type="scientific">Neophaeococcomyces mojaviensis</name>
    <dbReference type="NCBI Taxonomy" id="3383035"/>
    <lineage>
        <taxon>Eukaryota</taxon>
        <taxon>Fungi</taxon>
        <taxon>Dikarya</taxon>
        <taxon>Ascomycota</taxon>
        <taxon>Pezizomycotina</taxon>
        <taxon>Eurotiomycetes</taxon>
        <taxon>Chaetothyriomycetidae</taxon>
        <taxon>Chaetothyriales</taxon>
        <taxon>Chaetothyriales incertae sedis</taxon>
        <taxon>Neophaeococcomyces</taxon>
    </lineage>
</organism>
<sequence>MPLDTTSTYSSTLLRQDGRRWNELRKISASISTQPSSDGSSLVTMGNTSVVCTITGPREGRGQRDNNNAIVETELNIAPFAQLDRRRAGRTDKRVQELQTTISQAFQSQLFTHLYPRSSILISLTILSLDGGLLAACLNAASIALVDAGVPMPSILAAVSSGVIIPTDNSLARPEPILDLNNAEEQELPFLSLATVRGDADEEDKISVLVMDSRVQLTGTDNPAETMLRIGLDGCQSVRRTMEEVIRRQGTKVMQGRR</sequence>
<reference evidence="1" key="1">
    <citation type="submission" date="2022-10" db="EMBL/GenBank/DDBJ databases">
        <title>Culturing micro-colonial fungi from biological soil crusts in the Mojave desert and describing Neophaeococcomyces mojavensis, and introducing the new genera and species Taxawa tesnikishii.</title>
        <authorList>
            <person name="Kurbessoian T."/>
            <person name="Stajich J.E."/>
        </authorList>
    </citation>
    <scope>NUCLEOTIDE SEQUENCE</scope>
    <source>
        <strain evidence="1">JES_112</strain>
    </source>
</reference>
<dbReference type="Proteomes" id="UP001172386">
    <property type="component" value="Unassembled WGS sequence"/>
</dbReference>
<comment type="caution">
    <text evidence="1">The sequence shown here is derived from an EMBL/GenBank/DDBJ whole genome shotgun (WGS) entry which is preliminary data.</text>
</comment>
<keyword evidence="2" id="KW-1185">Reference proteome</keyword>